<proteinExistence type="predicted"/>
<organism evidence="1">
    <name type="scientific">Anguilla anguilla</name>
    <name type="common">European freshwater eel</name>
    <name type="synonym">Muraena anguilla</name>
    <dbReference type="NCBI Taxonomy" id="7936"/>
    <lineage>
        <taxon>Eukaryota</taxon>
        <taxon>Metazoa</taxon>
        <taxon>Chordata</taxon>
        <taxon>Craniata</taxon>
        <taxon>Vertebrata</taxon>
        <taxon>Euteleostomi</taxon>
        <taxon>Actinopterygii</taxon>
        <taxon>Neopterygii</taxon>
        <taxon>Teleostei</taxon>
        <taxon>Anguilliformes</taxon>
        <taxon>Anguillidae</taxon>
        <taxon>Anguilla</taxon>
    </lineage>
</organism>
<reference evidence="1" key="2">
    <citation type="journal article" date="2015" name="Fish Shellfish Immunol.">
        <title>Early steps in the European eel (Anguilla anguilla)-Vibrio vulnificus interaction in the gills: Role of the RtxA13 toxin.</title>
        <authorList>
            <person name="Callol A."/>
            <person name="Pajuelo D."/>
            <person name="Ebbesson L."/>
            <person name="Teles M."/>
            <person name="MacKenzie S."/>
            <person name="Amaro C."/>
        </authorList>
    </citation>
    <scope>NUCLEOTIDE SEQUENCE</scope>
</reference>
<reference evidence="1" key="1">
    <citation type="submission" date="2014-11" db="EMBL/GenBank/DDBJ databases">
        <authorList>
            <person name="Amaro Gonzalez C."/>
        </authorList>
    </citation>
    <scope>NUCLEOTIDE SEQUENCE</scope>
</reference>
<name>A0A0E9RCC6_ANGAN</name>
<protein>
    <submittedName>
        <fullName evidence="1">Uncharacterized protein</fullName>
    </submittedName>
</protein>
<dbReference type="AlphaFoldDB" id="A0A0E9RCC6"/>
<sequence length="54" mass="6096">MALFHSNGHVLHLGSMNSPPPGVFYNSLSHTPGAQQYTTCMWTPDIQHPYIHYL</sequence>
<evidence type="ECO:0000313" key="1">
    <source>
        <dbReference type="EMBL" id="JAH26155.1"/>
    </source>
</evidence>
<dbReference type="EMBL" id="GBXM01082422">
    <property type="protein sequence ID" value="JAH26155.1"/>
    <property type="molecule type" value="Transcribed_RNA"/>
</dbReference>
<accession>A0A0E9RCC6</accession>